<dbReference type="PANTHER" id="PTHR44029">
    <property type="entry name" value="DNAJ HOMOLOG SUBFAMILY C MEMBER 21"/>
    <property type="match status" value="1"/>
</dbReference>
<evidence type="ECO:0000256" key="3">
    <source>
        <dbReference type="ARBA" id="ARBA00022833"/>
    </source>
</evidence>
<dbReference type="PROSITE" id="PS00028">
    <property type="entry name" value="ZINC_FINGER_C2H2_1"/>
    <property type="match status" value="2"/>
</dbReference>
<evidence type="ECO:0000259" key="8">
    <source>
        <dbReference type="PROSITE" id="PS50157"/>
    </source>
</evidence>
<dbReference type="AlphaFoldDB" id="A0A4T0WWL4"/>
<dbReference type="PROSITE" id="PS00636">
    <property type="entry name" value="DNAJ_1"/>
    <property type="match status" value="1"/>
</dbReference>
<evidence type="ECO:0000259" key="7">
    <source>
        <dbReference type="PROSITE" id="PS50076"/>
    </source>
</evidence>
<dbReference type="InterPro" id="IPR054076">
    <property type="entry name" value="ZUO1-like_ZHD"/>
</dbReference>
<dbReference type="Gene3D" id="1.10.287.110">
    <property type="entry name" value="DnaJ domain"/>
    <property type="match status" value="1"/>
</dbReference>
<dbReference type="InterPro" id="IPR003604">
    <property type="entry name" value="Matrin/U1-like-C_Znf_C2H2"/>
</dbReference>
<dbReference type="InterPro" id="IPR051964">
    <property type="entry name" value="Chaperone_stress_response"/>
</dbReference>
<keyword evidence="10" id="KW-1185">Reference proteome</keyword>
<comment type="caution">
    <text evidence="9">The sequence shown here is derived from an EMBL/GenBank/DDBJ whole genome shotgun (WGS) entry which is preliminary data.</text>
</comment>
<name>A0A4T0WWL4_9ASCO</name>
<dbReference type="SUPFAM" id="SSF46565">
    <property type="entry name" value="Chaperone J-domain"/>
    <property type="match status" value="1"/>
</dbReference>
<dbReference type="Pfam" id="PF12171">
    <property type="entry name" value="zf-C2H2_jaz"/>
    <property type="match status" value="1"/>
</dbReference>
<dbReference type="GO" id="GO:0008270">
    <property type="term" value="F:zinc ion binding"/>
    <property type="evidence" value="ECO:0007669"/>
    <property type="project" value="UniProtKB-KW"/>
</dbReference>
<dbReference type="InterPro" id="IPR018253">
    <property type="entry name" value="DnaJ_domain_CS"/>
</dbReference>
<feature type="coiled-coil region" evidence="5">
    <location>
        <begin position="261"/>
        <end position="325"/>
    </location>
</feature>
<dbReference type="InterPro" id="IPR013087">
    <property type="entry name" value="Znf_C2H2_type"/>
</dbReference>
<proteinExistence type="predicted"/>
<evidence type="ECO:0000313" key="10">
    <source>
        <dbReference type="Proteomes" id="UP000307173"/>
    </source>
</evidence>
<keyword evidence="3" id="KW-0862">Zinc</keyword>
<keyword evidence="1" id="KW-0479">Metal-binding</keyword>
<dbReference type="GO" id="GO:0005737">
    <property type="term" value="C:cytoplasm"/>
    <property type="evidence" value="ECO:0007669"/>
    <property type="project" value="TreeGrafter"/>
</dbReference>
<dbReference type="CDD" id="cd06257">
    <property type="entry name" value="DnaJ"/>
    <property type="match status" value="1"/>
</dbReference>
<evidence type="ECO:0000256" key="4">
    <source>
        <dbReference type="PROSITE-ProRule" id="PRU00042"/>
    </source>
</evidence>
<protein>
    <recommendedName>
        <fullName evidence="11">J domain-containing protein</fullName>
    </recommendedName>
</protein>
<evidence type="ECO:0000256" key="6">
    <source>
        <dbReference type="SAM" id="MobiDB-lite"/>
    </source>
</evidence>
<dbReference type="InterPro" id="IPR001623">
    <property type="entry name" value="DnaJ_domain"/>
</dbReference>
<sequence>MKTDYYVLLGIEETASFSEVKKAYRKKALLLHPDKNPDDVENTTRLFNEVRCAYETLSDPQERSWYDSHKFQILMEDGDSNTDIGGNDDSFETYYAGTSFEDIEKYMNPNLYQKFDDSINGFYSVVSVLLDKIASEEVTAGKQQKLPGFLNYKDDTSFATVCDPKELLYPRIGNSKTDFESTRMFYKVWSNFHSVKSFNWCDEYRYSTAPDRRTRRIMEKENKKLRELAKKKFNETVRKFISFIKKLDPRMDPKLKEKFEKEKLAKQREELKIQAQLEKEERQRQRKLFEEQEWQTVDPDDLAEIEAQLEKLYDEERNLNGEEDEDDFDNNLFECIICDKIFKSQKQFIEHEKSKKHIKLLKKLQWEMKREGIELGIDGNGFVQEDASSENSSEEFTDAVDELGEFEDDEEVKLDDLADLDHLTNEELEAIIAQQIFDEENAEPLKETVEERFENESIVKDEVQSYNDDTGASIDDRLDDDIYDDVEVTIKGKFKGDKTSEKLDELSQLLKGSKLDSDSDNDWGSTGKSKGKKNNRSKNKETSSNTKQSSTTKSEVCCVCQESFSSRNKLFQHVETSGHAAPPSKIKKKSKKGKNK</sequence>
<dbReference type="Pfam" id="PF21884">
    <property type="entry name" value="ZUO1-like_ZHD"/>
    <property type="match status" value="1"/>
</dbReference>
<dbReference type="GO" id="GO:0003676">
    <property type="term" value="F:nucleic acid binding"/>
    <property type="evidence" value="ECO:0007669"/>
    <property type="project" value="InterPro"/>
</dbReference>
<dbReference type="Pfam" id="PF00226">
    <property type="entry name" value="DnaJ"/>
    <property type="match status" value="1"/>
</dbReference>
<reference evidence="9 10" key="1">
    <citation type="journal article" date="2019" name="Front. Genet.">
        <title>Whole-Genome Sequencing of the Opportunistic Yeast Pathogen Candida inconspicua Uncovers Its Hybrid Origin.</title>
        <authorList>
            <person name="Mixao V."/>
            <person name="Hansen A.P."/>
            <person name="Saus E."/>
            <person name="Boekhout T."/>
            <person name="Lass-Florl C."/>
            <person name="Gabaldon T."/>
        </authorList>
    </citation>
    <scope>NUCLEOTIDE SEQUENCE [LARGE SCALE GENOMIC DNA]</scope>
    <source>
        <strain evidence="9 10">CBS 180</strain>
    </source>
</reference>
<dbReference type="PRINTS" id="PR00625">
    <property type="entry name" value="JDOMAIN"/>
</dbReference>
<feature type="region of interest" description="Disordered" evidence="6">
    <location>
        <begin position="510"/>
        <end position="556"/>
    </location>
</feature>
<keyword evidence="2 4" id="KW-0863">Zinc-finger</keyword>
<dbReference type="EMBL" id="SELW01000652">
    <property type="protein sequence ID" value="TID15786.1"/>
    <property type="molecule type" value="Genomic_DNA"/>
</dbReference>
<dbReference type="Gene3D" id="3.30.160.60">
    <property type="entry name" value="Classic Zinc Finger"/>
    <property type="match status" value="1"/>
</dbReference>
<dbReference type="InterPro" id="IPR036869">
    <property type="entry name" value="J_dom_sf"/>
</dbReference>
<dbReference type="SUPFAM" id="SSF57667">
    <property type="entry name" value="beta-beta-alpha zinc fingers"/>
    <property type="match status" value="1"/>
</dbReference>
<dbReference type="SMART" id="SM00271">
    <property type="entry name" value="DnaJ"/>
    <property type="match status" value="1"/>
</dbReference>
<feature type="region of interest" description="Disordered" evidence="6">
    <location>
        <begin position="574"/>
        <end position="596"/>
    </location>
</feature>
<evidence type="ECO:0000313" key="9">
    <source>
        <dbReference type="EMBL" id="TID15786.1"/>
    </source>
</evidence>
<accession>A0A4T0WWL4</accession>
<dbReference type="PROSITE" id="PS50076">
    <property type="entry name" value="DNAJ_2"/>
    <property type="match status" value="1"/>
</dbReference>
<evidence type="ECO:0000256" key="2">
    <source>
        <dbReference type="ARBA" id="ARBA00022771"/>
    </source>
</evidence>
<dbReference type="InterPro" id="IPR022755">
    <property type="entry name" value="Znf_C2H2_jaz"/>
</dbReference>
<feature type="domain" description="J" evidence="7">
    <location>
        <begin position="4"/>
        <end position="70"/>
    </location>
</feature>
<dbReference type="InterPro" id="IPR036236">
    <property type="entry name" value="Znf_C2H2_sf"/>
</dbReference>
<feature type="compositionally biased region" description="Basic residues" evidence="6">
    <location>
        <begin position="585"/>
        <end position="596"/>
    </location>
</feature>
<gene>
    <name evidence="9" type="ORF">CANINC_004315</name>
</gene>
<dbReference type="SMART" id="SM00451">
    <property type="entry name" value="ZnF_U1"/>
    <property type="match status" value="2"/>
</dbReference>
<dbReference type="STRING" id="52247.A0A4T0WWL4"/>
<feature type="domain" description="C2H2-type" evidence="8">
    <location>
        <begin position="333"/>
        <end position="357"/>
    </location>
</feature>
<keyword evidence="5" id="KW-0175">Coiled coil</keyword>
<feature type="compositionally biased region" description="Low complexity" evidence="6">
    <location>
        <begin position="542"/>
        <end position="554"/>
    </location>
</feature>
<dbReference type="PANTHER" id="PTHR44029:SF1">
    <property type="entry name" value="DNAJ HOMOLOG SUBFAMILY C MEMBER 21"/>
    <property type="match status" value="1"/>
</dbReference>
<dbReference type="SMART" id="SM00355">
    <property type="entry name" value="ZnF_C2H2"/>
    <property type="match status" value="2"/>
</dbReference>
<dbReference type="PROSITE" id="PS50157">
    <property type="entry name" value="ZINC_FINGER_C2H2_2"/>
    <property type="match status" value="1"/>
</dbReference>
<evidence type="ECO:0000256" key="1">
    <source>
        <dbReference type="ARBA" id="ARBA00022723"/>
    </source>
</evidence>
<dbReference type="Proteomes" id="UP000307173">
    <property type="component" value="Unassembled WGS sequence"/>
</dbReference>
<organism evidence="9 10">
    <name type="scientific">Pichia inconspicua</name>
    <dbReference type="NCBI Taxonomy" id="52247"/>
    <lineage>
        <taxon>Eukaryota</taxon>
        <taxon>Fungi</taxon>
        <taxon>Dikarya</taxon>
        <taxon>Ascomycota</taxon>
        <taxon>Saccharomycotina</taxon>
        <taxon>Pichiomycetes</taxon>
        <taxon>Pichiales</taxon>
        <taxon>Pichiaceae</taxon>
        <taxon>Pichia</taxon>
    </lineage>
</organism>
<evidence type="ECO:0008006" key="11">
    <source>
        <dbReference type="Google" id="ProtNLM"/>
    </source>
</evidence>
<dbReference type="OrthoDB" id="5894at2759"/>
<evidence type="ECO:0000256" key="5">
    <source>
        <dbReference type="SAM" id="Coils"/>
    </source>
</evidence>